<dbReference type="EnsemblMetazoa" id="SMAR003706-RA">
    <property type="protein sequence ID" value="SMAR003706-PA"/>
    <property type="gene ID" value="SMAR003706"/>
</dbReference>
<evidence type="ECO:0000313" key="2">
    <source>
        <dbReference type="Proteomes" id="UP000014500"/>
    </source>
</evidence>
<name>T1IRL0_STRMM</name>
<organism evidence="1 2">
    <name type="scientific">Strigamia maritima</name>
    <name type="common">European centipede</name>
    <name type="synonym">Geophilus maritimus</name>
    <dbReference type="NCBI Taxonomy" id="126957"/>
    <lineage>
        <taxon>Eukaryota</taxon>
        <taxon>Metazoa</taxon>
        <taxon>Ecdysozoa</taxon>
        <taxon>Arthropoda</taxon>
        <taxon>Myriapoda</taxon>
        <taxon>Chilopoda</taxon>
        <taxon>Pleurostigmophora</taxon>
        <taxon>Geophilomorpha</taxon>
        <taxon>Linotaeniidae</taxon>
        <taxon>Strigamia</taxon>
    </lineage>
</organism>
<keyword evidence="2" id="KW-1185">Reference proteome</keyword>
<proteinExistence type="predicted"/>
<dbReference type="Proteomes" id="UP000014500">
    <property type="component" value="Unassembled WGS sequence"/>
</dbReference>
<dbReference type="AlphaFoldDB" id="T1IRL0"/>
<reference evidence="2" key="1">
    <citation type="submission" date="2011-05" db="EMBL/GenBank/DDBJ databases">
        <authorList>
            <person name="Richards S.R."/>
            <person name="Qu J."/>
            <person name="Jiang H."/>
            <person name="Jhangiani S.N."/>
            <person name="Agravi P."/>
            <person name="Goodspeed R."/>
            <person name="Gross S."/>
            <person name="Mandapat C."/>
            <person name="Jackson L."/>
            <person name="Mathew T."/>
            <person name="Pu L."/>
            <person name="Thornton R."/>
            <person name="Saada N."/>
            <person name="Wilczek-Boney K.B."/>
            <person name="Lee S."/>
            <person name="Kovar C."/>
            <person name="Wu Y."/>
            <person name="Scherer S.E."/>
            <person name="Worley K.C."/>
            <person name="Muzny D.M."/>
            <person name="Gibbs R."/>
        </authorList>
    </citation>
    <scope>NUCLEOTIDE SEQUENCE</scope>
    <source>
        <strain evidence="2">Brora</strain>
    </source>
</reference>
<accession>T1IRL0</accession>
<evidence type="ECO:0000313" key="1">
    <source>
        <dbReference type="EnsemblMetazoa" id="SMAR003706-PA"/>
    </source>
</evidence>
<protein>
    <submittedName>
        <fullName evidence="1">Uncharacterized protein</fullName>
    </submittedName>
</protein>
<dbReference type="EMBL" id="AFFK01018655">
    <property type="status" value="NOT_ANNOTATED_CDS"/>
    <property type="molecule type" value="Genomic_DNA"/>
</dbReference>
<dbReference type="HOGENOM" id="CLU_1789287_0_0_1"/>
<sequence length="145" mass="16337">MASHWDTNNKFNVVMINGPKADGQDFLCRVLTTIVKISFKSEMGMAAPKSIISSMARGAQTSVNDRGFRRKVASALVRGMENKLISLKNGQFKLTKRTRVVADNSCNLWLKIPTFLPKRLDTVSEIKKKPPKKCKNFGGERKFKF</sequence>
<reference evidence="1" key="2">
    <citation type="submission" date="2015-02" db="UniProtKB">
        <authorList>
            <consortium name="EnsemblMetazoa"/>
        </authorList>
    </citation>
    <scope>IDENTIFICATION</scope>
</reference>